<feature type="non-terminal residue" evidence="1">
    <location>
        <position position="123"/>
    </location>
</feature>
<dbReference type="Gene3D" id="3.40.50.720">
    <property type="entry name" value="NAD(P)-binding Rossmann-like Domain"/>
    <property type="match status" value="1"/>
</dbReference>
<evidence type="ECO:0000313" key="1">
    <source>
        <dbReference type="EMBL" id="KFM15493.1"/>
    </source>
</evidence>
<dbReference type="Pfam" id="PF13561">
    <property type="entry name" value="adh_short_C2"/>
    <property type="match status" value="1"/>
</dbReference>
<keyword evidence="2" id="KW-1185">Reference proteome</keyword>
<dbReference type="Proteomes" id="UP000029387">
    <property type="component" value="Unassembled WGS sequence"/>
</dbReference>
<evidence type="ECO:0000313" key="2">
    <source>
        <dbReference type="Proteomes" id="UP000029387"/>
    </source>
</evidence>
<dbReference type="InterPro" id="IPR036291">
    <property type="entry name" value="NAD(P)-bd_dom_sf"/>
</dbReference>
<accession>A0A087RPT9</accession>
<protein>
    <submittedName>
        <fullName evidence="1">Short-chain dehydrogenase-reductase SDR protein</fullName>
    </submittedName>
</protein>
<dbReference type="EMBL" id="JOSZ01000087">
    <property type="protein sequence ID" value="KFM15493.1"/>
    <property type="molecule type" value="Genomic_DNA"/>
</dbReference>
<dbReference type="SUPFAM" id="SSF51735">
    <property type="entry name" value="NAD(P)-binding Rossmann-fold domains"/>
    <property type="match status" value="1"/>
</dbReference>
<dbReference type="AlphaFoldDB" id="A0A087RPT9"/>
<name>A0A087RPT9_9ARCH</name>
<proteinExistence type="predicted"/>
<sequence length="123" mass="13643">RVEFLAGHVEKNGGKVACFISESTPKELQEQISSKFHAHVVDIKNPDEVEKWLNTAKTNIGDILAVIHVTGKLPEMSKLTELDRASWEALTEKFISTPATVAQRTLEQFVPGGSKDPRLFKDA</sequence>
<reference evidence="1 2" key="1">
    <citation type="submission" date="2014-06" db="EMBL/GenBank/DDBJ databases">
        <authorList>
            <person name="Ngugi D.K."/>
            <person name="Blom J."/>
            <person name="Alam I."/>
            <person name="Rashid M."/>
            <person name="Baalawi W."/>
            <person name="Zhang G."/>
            <person name="Hikmawan T."/>
            <person name="Guan Y."/>
            <person name="Antunes A."/>
            <person name="Siam R."/>
            <person name="El-Dorry H."/>
            <person name="Bajic V."/>
            <person name="Stingl U."/>
        </authorList>
    </citation>
    <scope>NUCLEOTIDE SEQUENCE [LARGE SCALE GENOMIC DNA]</scope>
    <source>
        <strain evidence="1">SCGC AAA799-P11</strain>
    </source>
</reference>
<gene>
    <name evidence="1" type="ORF">AAA799P11_01502</name>
</gene>
<organism evidence="1 2">
    <name type="scientific">Marine Group I thaumarchaeote SCGC AAA799-P11</name>
    <dbReference type="NCBI Taxonomy" id="1502295"/>
    <lineage>
        <taxon>Archaea</taxon>
        <taxon>Nitrososphaerota</taxon>
        <taxon>Marine Group I</taxon>
    </lineage>
</organism>
<comment type="caution">
    <text evidence="1">The sequence shown here is derived from an EMBL/GenBank/DDBJ whole genome shotgun (WGS) entry which is preliminary data.</text>
</comment>
<dbReference type="InterPro" id="IPR002347">
    <property type="entry name" value="SDR_fam"/>
</dbReference>
<feature type="non-terminal residue" evidence="1">
    <location>
        <position position="1"/>
    </location>
</feature>